<name>A0A1L8CMY5_9PROT</name>
<dbReference type="EMBL" id="BDFD01000009">
    <property type="protein sequence ID" value="GAV20282.1"/>
    <property type="molecule type" value="Genomic_DNA"/>
</dbReference>
<evidence type="ECO:0000259" key="9">
    <source>
        <dbReference type="Pfam" id="PF00149"/>
    </source>
</evidence>
<dbReference type="PANTHER" id="PTHR42850:SF11">
    <property type="entry name" value="BIS(5'-NUCLEOSYL)-TETRAPHOSPHATASE [SYMMETRICAL]"/>
    <property type="match status" value="1"/>
</dbReference>
<dbReference type="PIRSF" id="PIRSF000903">
    <property type="entry name" value="B5n-ttraPtase_sm"/>
    <property type="match status" value="1"/>
</dbReference>
<dbReference type="GO" id="GO:0110154">
    <property type="term" value="P:RNA decapping"/>
    <property type="evidence" value="ECO:0007669"/>
    <property type="project" value="TreeGrafter"/>
</dbReference>
<comment type="catalytic activity">
    <reaction evidence="8">
        <text>P(1),P(4)-bis(5'-adenosyl) tetraphosphate + H2O = 2 ADP + 2 H(+)</text>
        <dbReference type="Rhea" id="RHEA:24252"/>
        <dbReference type="ChEBI" id="CHEBI:15377"/>
        <dbReference type="ChEBI" id="CHEBI:15378"/>
        <dbReference type="ChEBI" id="CHEBI:58141"/>
        <dbReference type="ChEBI" id="CHEBI:456216"/>
        <dbReference type="EC" id="3.6.1.41"/>
    </reaction>
</comment>
<dbReference type="InterPro" id="IPR050126">
    <property type="entry name" value="Ap4A_hydrolase"/>
</dbReference>
<evidence type="ECO:0000256" key="6">
    <source>
        <dbReference type="ARBA" id="ARBA00032248"/>
    </source>
</evidence>
<proteinExistence type="inferred from homology"/>
<dbReference type="Gene3D" id="3.60.21.10">
    <property type="match status" value="1"/>
</dbReference>
<dbReference type="InterPro" id="IPR029052">
    <property type="entry name" value="Metallo-depent_PP-like"/>
</dbReference>
<dbReference type="GO" id="GO:0005737">
    <property type="term" value="C:cytoplasm"/>
    <property type="evidence" value="ECO:0007669"/>
    <property type="project" value="TreeGrafter"/>
</dbReference>
<accession>A0A1L8CMY5</accession>
<dbReference type="AlphaFoldDB" id="A0A1L8CMY5"/>
<gene>
    <name evidence="10" type="ORF">MMIC_P1247</name>
</gene>
<comment type="caution">
    <text evidence="10">The sequence shown here is derived from an EMBL/GenBank/DDBJ whole genome shotgun (WGS) entry which is preliminary data.</text>
</comment>
<dbReference type="NCBIfam" id="NF001204">
    <property type="entry name" value="PRK00166.1"/>
    <property type="match status" value="1"/>
</dbReference>
<dbReference type="InterPro" id="IPR004617">
    <property type="entry name" value="ApaH"/>
</dbReference>
<evidence type="ECO:0000313" key="11">
    <source>
        <dbReference type="Proteomes" id="UP000231632"/>
    </source>
</evidence>
<dbReference type="Proteomes" id="UP000231632">
    <property type="component" value="Unassembled WGS sequence"/>
</dbReference>
<evidence type="ECO:0000256" key="1">
    <source>
        <dbReference type="ARBA" id="ARBA00003413"/>
    </source>
</evidence>
<dbReference type="Pfam" id="PF00149">
    <property type="entry name" value="Metallophos"/>
    <property type="match status" value="1"/>
</dbReference>
<sequence>MAVYAVGDIQGCYNSLKKLLKKVKFDASSDTLWCVGDLVNRGPDSLKTLRFLKSLGDSCICVLGNHDLHLLELAAGGLKYRRDSLEDVLDAEDCDELIQWLRFRPILYHDETMQWTMVHAGLHPNWSLKKARKRARKIEAQLQGNEWKEFCRQLHHVKFPIREPKKADPTRLLFATAVFTRTRYCTSDGLFNWDVRTGESSNYRDRAWYAHKRAKWHKQTHVVYGHWAAKGLVKDQAHVLGLDTGCVWGNRMTLAKLKKCGGFKIVAQVK</sequence>
<protein>
    <recommendedName>
        <fullName evidence="3">bis(5'-nucleosyl)-tetraphosphatase (symmetrical)</fullName>
        <ecNumber evidence="3">3.6.1.41</ecNumber>
    </recommendedName>
    <alternativeName>
        <fullName evidence="6">Ap4A hydrolase</fullName>
    </alternativeName>
    <alternativeName>
        <fullName evidence="5">Diadenosine 5',5'''-P1,P4-tetraphosphate pyrophosphohydrolase</fullName>
    </alternativeName>
    <alternativeName>
        <fullName evidence="7">Diadenosine tetraphosphatase</fullName>
    </alternativeName>
</protein>
<dbReference type="GO" id="GO:0016791">
    <property type="term" value="F:phosphatase activity"/>
    <property type="evidence" value="ECO:0007669"/>
    <property type="project" value="TreeGrafter"/>
</dbReference>
<dbReference type="RefSeq" id="WP_072659606.1">
    <property type="nucleotide sequence ID" value="NZ_BDFD01000009.1"/>
</dbReference>
<evidence type="ECO:0000256" key="3">
    <source>
        <dbReference type="ARBA" id="ARBA00012506"/>
    </source>
</evidence>
<evidence type="ECO:0000313" key="10">
    <source>
        <dbReference type="EMBL" id="GAV20282.1"/>
    </source>
</evidence>
<comment type="function">
    <text evidence="1">Hydrolyzes diadenosine 5',5'''-P1,P4-tetraphosphate to yield ADP.</text>
</comment>
<keyword evidence="11" id="KW-1185">Reference proteome</keyword>
<reference evidence="10 11" key="1">
    <citation type="journal article" date="2017" name="Arch. Microbiol.">
        <title>Mariprofundus micogutta sp. nov., a novel iron-oxidizing zetaproteobacterium isolated from a deep-sea hydrothermal field at the Bayonnaise knoll of the Izu-Ogasawara arc, and a description of Mariprofundales ord. nov. and Zetaproteobacteria classis nov.</title>
        <authorList>
            <person name="Makita H."/>
            <person name="Tanaka E."/>
            <person name="Mitsunobu S."/>
            <person name="Miyazaki M."/>
            <person name="Nunoura T."/>
            <person name="Uematsu K."/>
            <person name="Takaki Y."/>
            <person name="Nishi S."/>
            <person name="Shimamura S."/>
            <person name="Takai K."/>
        </authorList>
    </citation>
    <scope>NUCLEOTIDE SEQUENCE [LARGE SCALE GENOMIC DNA]</scope>
    <source>
        <strain evidence="10 11">ET2</strain>
    </source>
</reference>
<dbReference type="SUPFAM" id="SSF56300">
    <property type="entry name" value="Metallo-dependent phosphatases"/>
    <property type="match status" value="1"/>
</dbReference>
<dbReference type="STRING" id="1921010.MMIC_P1247"/>
<evidence type="ECO:0000256" key="5">
    <source>
        <dbReference type="ARBA" id="ARBA00031248"/>
    </source>
</evidence>
<dbReference type="InterPro" id="IPR004843">
    <property type="entry name" value="Calcineurin-like_PHP"/>
</dbReference>
<comment type="similarity">
    <text evidence="2">Belongs to the Ap4A hydrolase family.</text>
</comment>
<dbReference type="GO" id="GO:0008803">
    <property type="term" value="F:bis(5'-nucleosyl)-tetraphosphatase (symmetrical) activity"/>
    <property type="evidence" value="ECO:0007669"/>
    <property type="project" value="UniProtKB-EC"/>
</dbReference>
<organism evidence="10 11">
    <name type="scientific">Mariprofundus micogutta</name>
    <dbReference type="NCBI Taxonomy" id="1921010"/>
    <lineage>
        <taxon>Bacteria</taxon>
        <taxon>Pseudomonadati</taxon>
        <taxon>Pseudomonadota</taxon>
        <taxon>Candidatius Mariprofundia</taxon>
        <taxon>Mariprofundales</taxon>
        <taxon>Mariprofundaceae</taxon>
        <taxon>Mariprofundus</taxon>
    </lineage>
</organism>
<dbReference type="NCBIfam" id="TIGR00668">
    <property type="entry name" value="apaH"/>
    <property type="match status" value="1"/>
</dbReference>
<dbReference type="PANTHER" id="PTHR42850">
    <property type="entry name" value="METALLOPHOSPHOESTERASE"/>
    <property type="match status" value="1"/>
</dbReference>
<feature type="domain" description="Calcineurin-like phosphoesterase" evidence="9">
    <location>
        <begin position="1"/>
        <end position="163"/>
    </location>
</feature>
<keyword evidence="4 10" id="KW-0378">Hydrolase</keyword>
<dbReference type="EC" id="3.6.1.41" evidence="3"/>
<dbReference type="OrthoDB" id="9807890at2"/>
<evidence type="ECO:0000256" key="7">
    <source>
        <dbReference type="ARBA" id="ARBA00033210"/>
    </source>
</evidence>
<evidence type="ECO:0000256" key="2">
    <source>
        <dbReference type="ARBA" id="ARBA00005419"/>
    </source>
</evidence>
<evidence type="ECO:0000256" key="8">
    <source>
        <dbReference type="ARBA" id="ARBA00049417"/>
    </source>
</evidence>
<evidence type="ECO:0000256" key="4">
    <source>
        <dbReference type="ARBA" id="ARBA00022801"/>
    </source>
</evidence>